<dbReference type="Proteomes" id="UP001199916">
    <property type="component" value="Unassembled WGS sequence"/>
</dbReference>
<proteinExistence type="predicted"/>
<feature type="domain" description="Acyl-CoA oxidase/dehydrogenase middle" evidence="3">
    <location>
        <begin position="149"/>
        <end position="239"/>
    </location>
</feature>
<protein>
    <submittedName>
        <fullName evidence="6">Acyl-CoA/acyl-ACP dehydrogenase</fullName>
    </submittedName>
</protein>
<dbReference type="SUPFAM" id="SSF56645">
    <property type="entry name" value="Acyl-CoA dehydrogenase NM domain-like"/>
    <property type="match status" value="1"/>
</dbReference>
<comment type="caution">
    <text evidence="6">The sequence shown here is derived from an EMBL/GenBank/DDBJ whole genome shotgun (WGS) entry which is preliminary data.</text>
</comment>
<dbReference type="InterPro" id="IPR013107">
    <property type="entry name" value="Acyl-CoA_DH_C"/>
</dbReference>
<dbReference type="SUPFAM" id="SSF47203">
    <property type="entry name" value="Acyl-CoA dehydrogenase C-terminal domain-like"/>
    <property type="match status" value="1"/>
</dbReference>
<dbReference type="Pfam" id="PF02771">
    <property type="entry name" value="Acyl-CoA_dh_N"/>
    <property type="match status" value="1"/>
</dbReference>
<evidence type="ECO:0000259" key="5">
    <source>
        <dbReference type="Pfam" id="PF08028"/>
    </source>
</evidence>
<sequence>MAKVTEDAGVRIIEGRKDAAAGKVSGEECKLKRGLQQIDRIAEEMRADAQELDEQHGIPVLHVDSLRRIGYPAWNVPEEYGGQGMPLTAWLAAQERLAQGNPSVALGIGWHMGIVHDLAEKRPWPEPIFADISRRIVEEGGLINRAAMEVGGGSPSRGGKPRTTAQPLAQGGYVVNGRKTFTTLAPLLQWFIVTATVEGTNDVVDLIIPREAEGVSIEWTWNMTGMRGTASHDLLLDNVSVPEEARVMLHSLEDVRRPNPYLLHIPACYLGIAVAARDEALSFSTTYTPPSLQHPIAKTAHVERLLGEMEVDLIAARHLLYGVAKEWETKGSEQPPQRLTDLVAVKTFVVQTALTVVDKAMRIVGAHSLSMDHPLQRMYRDVRFGLHNPPMEDIALQQLARRAVHVWEQAKRQSNGE</sequence>
<dbReference type="PANTHER" id="PTHR43884">
    <property type="entry name" value="ACYL-COA DEHYDROGENASE"/>
    <property type="match status" value="1"/>
</dbReference>
<dbReference type="InterPro" id="IPR046373">
    <property type="entry name" value="Acyl-CoA_Oxase/DH_mid-dom_sf"/>
</dbReference>
<dbReference type="Pfam" id="PF08028">
    <property type="entry name" value="Acyl-CoA_dh_2"/>
    <property type="match status" value="1"/>
</dbReference>
<reference evidence="6 7" key="1">
    <citation type="submission" date="2021-11" db="EMBL/GenBank/DDBJ databases">
        <title>Draft genome sequence of Paenibacillus profundus YoMME, a new Gram-positive bacteria with exoelectrogenic properties.</title>
        <authorList>
            <person name="Hubenova Y."/>
            <person name="Hubenova E."/>
            <person name="Manasiev Y."/>
            <person name="Peykov S."/>
            <person name="Mitov M."/>
        </authorList>
    </citation>
    <scope>NUCLEOTIDE SEQUENCE [LARGE SCALE GENOMIC DNA]</scope>
    <source>
        <strain evidence="6 7">YoMME</strain>
    </source>
</reference>
<evidence type="ECO:0000256" key="1">
    <source>
        <dbReference type="ARBA" id="ARBA00022630"/>
    </source>
</evidence>
<name>A0ABS8YJW7_9BACL</name>
<dbReference type="EMBL" id="JAJNBZ010000025">
    <property type="protein sequence ID" value="MCE5172175.1"/>
    <property type="molecule type" value="Genomic_DNA"/>
</dbReference>
<dbReference type="CDD" id="cd00567">
    <property type="entry name" value="ACAD"/>
    <property type="match status" value="1"/>
</dbReference>
<dbReference type="InterPro" id="IPR037069">
    <property type="entry name" value="AcylCoA_DH/ox_N_sf"/>
</dbReference>
<evidence type="ECO:0000259" key="4">
    <source>
        <dbReference type="Pfam" id="PF02771"/>
    </source>
</evidence>
<dbReference type="RefSeq" id="WP_233698428.1">
    <property type="nucleotide sequence ID" value="NZ_JAJNBZ010000025.1"/>
</dbReference>
<dbReference type="InterPro" id="IPR013786">
    <property type="entry name" value="AcylCoA_DH/ox_N"/>
</dbReference>
<organism evidence="6 7">
    <name type="scientific">Paenibacillus profundus</name>
    <dbReference type="NCBI Taxonomy" id="1173085"/>
    <lineage>
        <taxon>Bacteria</taxon>
        <taxon>Bacillati</taxon>
        <taxon>Bacillota</taxon>
        <taxon>Bacilli</taxon>
        <taxon>Bacillales</taxon>
        <taxon>Paenibacillaceae</taxon>
        <taxon>Paenibacillus</taxon>
    </lineage>
</organism>
<dbReference type="InterPro" id="IPR006091">
    <property type="entry name" value="Acyl-CoA_Oxase/DH_mid-dom"/>
</dbReference>
<dbReference type="InterPro" id="IPR036250">
    <property type="entry name" value="AcylCo_DH-like_C"/>
</dbReference>
<feature type="domain" description="Acyl-CoA dehydrogenase C-terminal" evidence="5">
    <location>
        <begin position="266"/>
        <end position="384"/>
    </location>
</feature>
<evidence type="ECO:0000313" key="7">
    <source>
        <dbReference type="Proteomes" id="UP001199916"/>
    </source>
</evidence>
<dbReference type="InterPro" id="IPR009100">
    <property type="entry name" value="AcylCoA_DH/oxidase_NM_dom_sf"/>
</dbReference>
<gene>
    <name evidence="6" type="ORF">LQV63_23110</name>
</gene>
<evidence type="ECO:0000313" key="6">
    <source>
        <dbReference type="EMBL" id="MCE5172175.1"/>
    </source>
</evidence>
<evidence type="ECO:0000256" key="2">
    <source>
        <dbReference type="ARBA" id="ARBA00023002"/>
    </source>
</evidence>
<evidence type="ECO:0000259" key="3">
    <source>
        <dbReference type="Pfam" id="PF02770"/>
    </source>
</evidence>
<accession>A0ABS8YJW7</accession>
<keyword evidence="1" id="KW-0285">Flavoprotein</keyword>
<keyword evidence="2" id="KW-0560">Oxidoreductase</keyword>
<dbReference type="PANTHER" id="PTHR43884:SF25">
    <property type="entry name" value="ACYL-COA DEHYDROGENASE YDBM-RELATED"/>
    <property type="match status" value="1"/>
</dbReference>
<keyword evidence="7" id="KW-1185">Reference proteome</keyword>
<dbReference type="Gene3D" id="1.10.540.10">
    <property type="entry name" value="Acyl-CoA dehydrogenase/oxidase, N-terminal domain"/>
    <property type="match status" value="1"/>
</dbReference>
<dbReference type="Pfam" id="PF02770">
    <property type="entry name" value="Acyl-CoA_dh_M"/>
    <property type="match status" value="1"/>
</dbReference>
<feature type="domain" description="Acyl-CoA dehydrogenase/oxidase N-terminal" evidence="4">
    <location>
        <begin position="41"/>
        <end position="115"/>
    </location>
</feature>
<dbReference type="PIRSF" id="PIRSF016578">
    <property type="entry name" value="HsaA"/>
    <property type="match status" value="1"/>
</dbReference>
<dbReference type="Gene3D" id="1.20.140.10">
    <property type="entry name" value="Butyryl-CoA Dehydrogenase, subunit A, domain 3"/>
    <property type="match status" value="1"/>
</dbReference>
<dbReference type="Gene3D" id="2.40.110.10">
    <property type="entry name" value="Butyryl-CoA Dehydrogenase, subunit A, domain 2"/>
    <property type="match status" value="1"/>
</dbReference>